<reference evidence="2" key="1">
    <citation type="journal article" date="2019" name="Int. J. Syst. Evol. Microbiol.">
        <title>The Global Catalogue of Microorganisms (GCM) 10K type strain sequencing project: providing services to taxonomists for standard genome sequencing and annotation.</title>
        <authorList>
            <consortium name="The Broad Institute Genomics Platform"/>
            <consortium name="The Broad Institute Genome Sequencing Center for Infectious Disease"/>
            <person name="Wu L."/>
            <person name="Ma J."/>
        </authorList>
    </citation>
    <scope>NUCLEOTIDE SEQUENCE [LARGE SCALE GENOMIC DNA]</scope>
    <source>
        <strain evidence="2">CCUG 54522</strain>
    </source>
</reference>
<dbReference type="RefSeq" id="WP_379153052.1">
    <property type="nucleotide sequence ID" value="NZ_JBHSRJ010000004.1"/>
</dbReference>
<accession>A0ABW1LIJ4</accession>
<protein>
    <recommendedName>
        <fullName evidence="3">TetR family transcriptional regulator</fullName>
    </recommendedName>
</protein>
<name>A0ABW1LIJ4_9ACTN</name>
<dbReference type="EMBL" id="JBHSRJ010000004">
    <property type="protein sequence ID" value="MFC6043193.1"/>
    <property type="molecule type" value="Genomic_DNA"/>
</dbReference>
<evidence type="ECO:0000313" key="1">
    <source>
        <dbReference type="EMBL" id="MFC6043193.1"/>
    </source>
</evidence>
<dbReference type="Proteomes" id="UP001596135">
    <property type="component" value="Unassembled WGS sequence"/>
</dbReference>
<gene>
    <name evidence="1" type="ORF">ACFPYL_08910</name>
</gene>
<evidence type="ECO:0008006" key="3">
    <source>
        <dbReference type="Google" id="ProtNLM"/>
    </source>
</evidence>
<organism evidence="1 2">
    <name type="scientific">Nocardioides hankookensis</name>
    <dbReference type="NCBI Taxonomy" id="443157"/>
    <lineage>
        <taxon>Bacteria</taxon>
        <taxon>Bacillati</taxon>
        <taxon>Actinomycetota</taxon>
        <taxon>Actinomycetes</taxon>
        <taxon>Propionibacteriales</taxon>
        <taxon>Nocardioidaceae</taxon>
        <taxon>Nocardioides</taxon>
    </lineage>
</organism>
<sequence length="214" mass="23422">MHADWFSDDEPFLRPYAGEVSDRLTNETVLLLRGVGVDGWSVGALARAMNVTPQALLNEYPRARVIELVCIVFGRRWRSWSGPDRQHDLPARLPRSATERHAVQVLRALVELARGEAARGRPAPSAILAGLVDDERDRLGAELDRICGRRVTDLETCHVHALVTGLRLALVDDPSPNERHLSWESAAGILRSAVAGLVVDNQVGHGTPGSRQPG</sequence>
<comment type="caution">
    <text evidence="1">The sequence shown here is derived from an EMBL/GenBank/DDBJ whole genome shotgun (WGS) entry which is preliminary data.</text>
</comment>
<keyword evidence="2" id="KW-1185">Reference proteome</keyword>
<proteinExistence type="predicted"/>
<evidence type="ECO:0000313" key="2">
    <source>
        <dbReference type="Proteomes" id="UP001596135"/>
    </source>
</evidence>